<dbReference type="InterPro" id="IPR018496">
    <property type="entry name" value="PsdUridine_synth_RsuA/RluB_CS"/>
</dbReference>
<dbReference type="InterPro" id="IPR020094">
    <property type="entry name" value="TruA/RsuA/RluB/E/F_N"/>
</dbReference>
<dbReference type="Proteomes" id="UP000305131">
    <property type="component" value="Unassembled WGS sequence"/>
</dbReference>
<keyword evidence="4 6" id="KW-0413">Isomerase</keyword>
<dbReference type="SMART" id="SM00363">
    <property type="entry name" value="S4"/>
    <property type="match status" value="1"/>
</dbReference>
<dbReference type="GO" id="GO:0003723">
    <property type="term" value="F:RNA binding"/>
    <property type="evidence" value="ECO:0007669"/>
    <property type="project" value="UniProtKB-KW"/>
</dbReference>
<dbReference type="SUPFAM" id="SSF55120">
    <property type="entry name" value="Pseudouridine synthase"/>
    <property type="match status" value="1"/>
</dbReference>
<dbReference type="EMBL" id="VAUP01000028">
    <property type="protein sequence ID" value="TLX42402.1"/>
    <property type="molecule type" value="Genomic_DNA"/>
</dbReference>
<dbReference type="InterPro" id="IPR000748">
    <property type="entry name" value="PsdUridine_synth_RsuA/RluB/E/F"/>
</dbReference>
<dbReference type="PANTHER" id="PTHR47683:SF3">
    <property type="entry name" value="RIBOSOMAL LARGE SUBUNIT PSEUDOURIDINE SYNTHASE B"/>
    <property type="match status" value="1"/>
</dbReference>
<dbReference type="InterPro" id="IPR002942">
    <property type="entry name" value="S4_RNA-bd"/>
</dbReference>
<dbReference type="InterPro" id="IPR036986">
    <property type="entry name" value="S4_RNA-bd_sf"/>
</dbReference>
<dbReference type="FunFam" id="3.10.290.10:FF:000003">
    <property type="entry name" value="Pseudouridine synthase"/>
    <property type="match status" value="1"/>
</dbReference>
<dbReference type="Pfam" id="PF01479">
    <property type="entry name" value="S4"/>
    <property type="match status" value="1"/>
</dbReference>
<evidence type="ECO:0000256" key="6">
    <source>
        <dbReference type="RuleBase" id="RU003887"/>
    </source>
</evidence>
<feature type="compositionally biased region" description="Basic and acidic residues" evidence="7">
    <location>
        <begin position="351"/>
        <end position="376"/>
    </location>
</feature>
<dbReference type="AlphaFoldDB" id="A0A6C1KE24"/>
<dbReference type="Gene3D" id="3.10.290.10">
    <property type="entry name" value="RNA-binding S4 domain"/>
    <property type="match status" value="1"/>
</dbReference>
<dbReference type="GeneID" id="95774206"/>
<proteinExistence type="inferred from homology"/>
<feature type="domain" description="RNA-binding S4" evidence="8">
    <location>
        <begin position="30"/>
        <end position="89"/>
    </location>
</feature>
<dbReference type="PROSITE" id="PS01149">
    <property type="entry name" value="PSI_RSU"/>
    <property type="match status" value="1"/>
</dbReference>
<evidence type="ECO:0000313" key="10">
    <source>
        <dbReference type="Proteomes" id="UP000305131"/>
    </source>
</evidence>
<feature type="region of interest" description="Disordered" evidence="7">
    <location>
        <begin position="288"/>
        <end position="715"/>
    </location>
</feature>
<evidence type="ECO:0000256" key="1">
    <source>
        <dbReference type="ARBA" id="ARBA00000073"/>
    </source>
</evidence>
<reference evidence="9 10" key="1">
    <citation type="submission" date="2019-05" db="EMBL/GenBank/DDBJ databases">
        <authorList>
            <person name="Zhou X."/>
        </authorList>
    </citation>
    <scope>NUCLEOTIDE SEQUENCE [LARGE SCALE GENOMIC DNA]</scope>
    <source>
        <strain evidence="9 10">DSM 432</strain>
    </source>
</reference>
<evidence type="ECO:0000256" key="7">
    <source>
        <dbReference type="SAM" id="MobiDB-lite"/>
    </source>
</evidence>
<dbReference type="CDD" id="cd00165">
    <property type="entry name" value="S4"/>
    <property type="match status" value="1"/>
</dbReference>
<dbReference type="Pfam" id="PF00849">
    <property type="entry name" value="PseudoU_synth_2"/>
    <property type="match status" value="1"/>
</dbReference>
<feature type="region of interest" description="Disordered" evidence="7">
    <location>
        <begin position="1"/>
        <end position="26"/>
    </location>
</feature>
<comment type="catalytic activity">
    <reaction evidence="1">
        <text>a uridine in RNA = a pseudouridine in RNA</text>
        <dbReference type="Rhea" id="RHEA:48348"/>
        <dbReference type="Rhea" id="RHEA-COMP:12068"/>
        <dbReference type="Rhea" id="RHEA-COMP:12069"/>
        <dbReference type="ChEBI" id="CHEBI:65314"/>
        <dbReference type="ChEBI" id="CHEBI:65315"/>
    </reaction>
</comment>
<dbReference type="GO" id="GO:0000455">
    <property type="term" value="P:enzyme-directed rRNA pseudouridine synthesis"/>
    <property type="evidence" value="ECO:0007669"/>
    <property type="project" value="UniProtKB-ARBA"/>
</dbReference>
<protein>
    <recommendedName>
        <fullName evidence="6">Pseudouridine synthase</fullName>
        <ecNumber evidence="6">5.4.99.-</ecNumber>
    </recommendedName>
</protein>
<comment type="similarity">
    <text evidence="2 6">Belongs to the pseudouridine synthase RsuA family.</text>
</comment>
<keyword evidence="3 5" id="KW-0694">RNA-binding</keyword>
<gene>
    <name evidence="9" type="ORF">FBQ73_12150</name>
</gene>
<accession>A0A6C1KE24</accession>
<feature type="compositionally biased region" description="Basic and acidic residues" evidence="7">
    <location>
        <begin position="400"/>
        <end position="493"/>
    </location>
</feature>
<dbReference type="SUPFAM" id="SSF55174">
    <property type="entry name" value="Alpha-L RNA-binding motif"/>
    <property type="match status" value="1"/>
</dbReference>
<dbReference type="EC" id="5.4.99.-" evidence="6"/>
<dbReference type="NCBIfam" id="TIGR00093">
    <property type="entry name" value="pseudouridine synthase"/>
    <property type="match status" value="1"/>
</dbReference>
<dbReference type="PANTHER" id="PTHR47683">
    <property type="entry name" value="PSEUDOURIDINE SYNTHASE FAMILY PROTEIN-RELATED"/>
    <property type="match status" value="1"/>
</dbReference>
<sequence>MPRTSPPRKDKNRVPRIKRELTPAAPKEAERIAKVVARAGLGSRREIEEWIEAGRVAVNGEVLTTPAVTVTAEDAITVDGAPLPERERTRLFIYHKPKGVVTTNRDPEGRTTLFEILPQGLPRLVSVGRLDLNSEGLLLLTNDGGLARVLELPETGWLRRYRVRANGEVNQAQLDSLLKGITVDGVEYGPIEAELDRVQGANAWITVSLREGKNREIRNVFGALGLQVNRLIRVSYGPFQLGDVPEGGIEEVRTRVLRDQIGNDLAAAAGADFTGLLVERELEEAPPRVALRPAGKRQAAAESGGTLKAPARRARQDEDFDAPEQDVIRPAGPRTRRRMSDENAVESRGSVADRKGRTVKVERVVAPKGDAPERGGRTGARPGARKGDRDEAGARPFRRGPAEGKERFAERGPPRPGFRDDARGPRRERDDREDFRRRPTREGEDRPRRPRPESADGAPRRSRDERPQQGERPFRARSERPEGRFGGEQEGRPARSGSRPYGDKPAGRARTAGDRPAGAGRAYGERSSEGAGRAYGDKPAGRPRPSGDRPTGGAGRSYSERSSEGAGRAYGDKPARGRPSGDRPTGGAGRSYSERSSEGAGRAYGDKPARGRPSGDRPAGGAGRSYGERSSEGAGRAYGDKPTRGRPTGDRPAGGPGRAYGDKPGGARSFGGKPGGKPGAGRGGFGGKPGGKPGGRPAGGGKAGGGKPAGPRGKR</sequence>
<dbReference type="RefSeq" id="WP_138399769.1">
    <property type="nucleotide sequence ID" value="NZ_JBAFVI010000008.1"/>
</dbReference>
<evidence type="ECO:0000256" key="2">
    <source>
        <dbReference type="ARBA" id="ARBA00008348"/>
    </source>
</evidence>
<dbReference type="InterPro" id="IPR006145">
    <property type="entry name" value="PsdUridine_synth_RsuA/RluA"/>
</dbReference>
<evidence type="ECO:0000313" key="9">
    <source>
        <dbReference type="EMBL" id="TLX42402.1"/>
    </source>
</evidence>
<dbReference type="PROSITE" id="PS50889">
    <property type="entry name" value="S4"/>
    <property type="match status" value="1"/>
</dbReference>
<dbReference type="InterPro" id="IPR020103">
    <property type="entry name" value="PsdUridine_synth_cat_dom_sf"/>
</dbReference>
<feature type="compositionally biased region" description="Gly residues" evidence="7">
    <location>
        <begin position="668"/>
        <end position="708"/>
    </location>
</feature>
<dbReference type="Gene3D" id="3.30.70.580">
    <property type="entry name" value="Pseudouridine synthase I, catalytic domain, N-terminal subdomain"/>
    <property type="match status" value="1"/>
</dbReference>
<feature type="compositionally biased region" description="Basic and acidic residues" evidence="7">
    <location>
        <begin position="638"/>
        <end position="649"/>
    </location>
</feature>
<evidence type="ECO:0000256" key="5">
    <source>
        <dbReference type="PROSITE-ProRule" id="PRU00182"/>
    </source>
</evidence>
<feature type="compositionally biased region" description="Basic and acidic residues" evidence="7">
    <location>
        <begin position="7"/>
        <end position="26"/>
    </location>
</feature>
<feature type="compositionally biased region" description="Basic and acidic residues" evidence="7">
    <location>
        <begin position="570"/>
        <end position="581"/>
    </location>
</feature>
<dbReference type="Gene3D" id="3.30.70.1560">
    <property type="entry name" value="Alpha-L RNA-binding motif"/>
    <property type="match status" value="1"/>
</dbReference>
<feature type="compositionally biased region" description="Basic and acidic residues" evidence="7">
    <location>
        <begin position="604"/>
        <end position="615"/>
    </location>
</feature>
<organism evidence="9 10">
    <name type="scientific">Xanthobacter autotrophicus</name>
    <dbReference type="NCBI Taxonomy" id="280"/>
    <lineage>
        <taxon>Bacteria</taxon>
        <taxon>Pseudomonadati</taxon>
        <taxon>Pseudomonadota</taxon>
        <taxon>Alphaproteobacteria</taxon>
        <taxon>Hyphomicrobiales</taxon>
        <taxon>Xanthobacteraceae</taxon>
        <taxon>Xanthobacter</taxon>
    </lineage>
</organism>
<dbReference type="InterPro" id="IPR050343">
    <property type="entry name" value="RsuA_PseudoU_synthase"/>
</dbReference>
<evidence type="ECO:0000259" key="8">
    <source>
        <dbReference type="SMART" id="SM00363"/>
    </source>
</evidence>
<dbReference type="InterPro" id="IPR042092">
    <property type="entry name" value="PsdUridine_s_RsuA/RluB/E/F_cat"/>
</dbReference>
<name>A0A6C1KE24_XANAU</name>
<comment type="caution">
    <text evidence="9">The sequence shown here is derived from an EMBL/GenBank/DDBJ whole genome shotgun (WGS) entry which is preliminary data.</text>
</comment>
<dbReference type="OrthoDB" id="9807213at2"/>
<evidence type="ECO:0000256" key="3">
    <source>
        <dbReference type="ARBA" id="ARBA00022884"/>
    </source>
</evidence>
<dbReference type="GO" id="GO:0120159">
    <property type="term" value="F:rRNA pseudouridine synthase activity"/>
    <property type="evidence" value="ECO:0007669"/>
    <property type="project" value="UniProtKB-ARBA"/>
</dbReference>
<evidence type="ECO:0000256" key="4">
    <source>
        <dbReference type="ARBA" id="ARBA00023235"/>
    </source>
</evidence>